<dbReference type="Gene3D" id="3.40.50.720">
    <property type="entry name" value="NAD(P)-binding Rossmann-like Domain"/>
    <property type="match status" value="1"/>
</dbReference>
<dbReference type="InterPro" id="IPR036291">
    <property type="entry name" value="NAD(P)-bd_dom_sf"/>
</dbReference>
<dbReference type="AlphaFoldDB" id="A0A1I3REQ1"/>
<protein>
    <submittedName>
        <fullName evidence="6">S-(Hydroxymethyl)glutathione dehydrogenase / alcohol dehydrogenase</fullName>
    </submittedName>
</protein>
<keyword evidence="7" id="KW-1185">Reference proteome</keyword>
<evidence type="ECO:0000256" key="2">
    <source>
        <dbReference type="ARBA" id="ARBA00022723"/>
    </source>
</evidence>
<feature type="domain" description="Enoyl reductase (ER)" evidence="5">
    <location>
        <begin position="13"/>
        <end position="372"/>
    </location>
</feature>
<proteinExistence type="inferred from homology"/>
<dbReference type="NCBIfam" id="TIGR03989">
    <property type="entry name" value="Rxyl_3153"/>
    <property type="match status" value="1"/>
</dbReference>
<dbReference type="GO" id="GO:0005829">
    <property type="term" value="C:cytosol"/>
    <property type="evidence" value="ECO:0007669"/>
    <property type="project" value="TreeGrafter"/>
</dbReference>
<dbReference type="InterPro" id="IPR013149">
    <property type="entry name" value="ADH-like_C"/>
</dbReference>
<dbReference type="GO" id="GO:0051903">
    <property type="term" value="F:S-(hydroxymethyl)glutathione dehydrogenase [NAD(P)+] activity"/>
    <property type="evidence" value="ECO:0007669"/>
    <property type="project" value="TreeGrafter"/>
</dbReference>
<dbReference type="InterPro" id="IPR020843">
    <property type="entry name" value="ER"/>
</dbReference>
<reference evidence="6 7" key="1">
    <citation type="submission" date="2016-10" db="EMBL/GenBank/DDBJ databases">
        <authorList>
            <person name="de Groot N.N."/>
        </authorList>
    </citation>
    <scope>NUCLEOTIDE SEQUENCE [LARGE SCALE GENOMIC DNA]</scope>
    <source>
        <strain evidence="6 7">DSM 44468</strain>
    </source>
</reference>
<dbReference type="SMART" id="SM00829">
    <property type="entry name" value="PKS_ER"/>
    <property type="match status" value="1"/>
</dbReference>
<dbReference type="InterPro" id="IPR013154">
    <property type="entry name" value="ADH-like_N"/>
</dbReference>
<keyword evidence="2" id="KW-0479">Metal-binding</keyword>
<dbReference type="Gene3D" id="3.90.180.10">
    <property type="entry name" value="Medium-chain alcohol dehydrogenases, catalytic domain"/>
    <property type="match status" value="1"/>
</dbReference>
<evidence type="ECO:0000313" key="7">
    <source>
        <dbReference type="Proteomes" id="UP000199025"/>
    </source>
</evidence>
<accession>A0A1I3REQ1</accession>
<dbReference type="GO" id="GO:0008270">
    <property type="term" value="F:zinc ion binding"/>
    <property type="evidence" value="ECO:0007669"/>
    <property type="project" value="TreeGrafter"/>
</dbReference>
<dbReference type="PANTHER" id="PTHR43880">
    <property type="entry name" value="ALCOHOL DEHYDROGENASE"/>
    <property type="match status" value="1"/>
</dbReference>
<keyword evidence="4" id="KW-0520">NAD</keyword>
<dbReference type="STRING" id="115433.SAMN05421835_105291"/>
<evidence type="ECO:0000256" key="1">
    <source>
        <dbReference type="ARBA" id="ARBA00008072"/>
    </source>
</evidence>
<dbReference type="InterPro" id="IPR023921">
    <property type="entry name" value="ADH_Zn_actinomycetes"/>
</dbReference>
<dbReference type="Pfam" id="PF08240">
    <property type="entry name" value="ADH_N"/>
    <property type="match status" value="1"/>
</dbReference>
<dbReference type="PANTHER" id="PTHR43880:SF12">
    <property type="entry name" value="ALCOHOL DEHYDROGENASE CLASS-3"/>
    <property type="match status" value="1"/>
</dbReference>
<dbReference type="InterPro" id="IPR011032">
    <property type="entry name" value="GroES-like_sf"/>
</dbReference>
<keyword evidence="3" id="KW-0862">Zinc</keyword>
<organism evidence="6 7">
    <name type="scientific">Amycolatopsis sacchari</name>
    <dbReference type="NCBI Taxonomy" id="115433"/>
    <lineage>
        <taxon>Bacteria</taxon>
        <taxon>Bacillati</taxon>
        <taxon>Actinomycetota</taxon>
        <taxon>Actinomycetes</taxon>
        <taxon>Pseudonocardiales</taxon>
        <taxon>Pseudonocardiaceae</taxon>
        <taxon>Amycolatopsis</taxon>
    </lineage>
</organism>
<dbReference type="Proteomes" id="UP000199025">
    <property type="component" value="Unassembled WGS sequence"/>
</dbReference>
<dbReference type="SUPFAM" id="SSF51735">
    <property type="entry name" value="NAD(P)-binding Rossmann-fold domains"/>
    <property type="match status" value="1"/>
</dbReference>
<dbReference type="EMBL" id="FORP01000005">
    <property type="protein sequence ID" value="SFJ45043.1"/>
    <property type="molecule type" value="Genomic_DNA"/>
</dbReference>
<dbReference type="SUPFAM" id="SSF50129">
    <property type="entry name" value="GroES-like"/>
    <property type="match status" value="2"/>
</dbReference>
<evidence type="ECO:0000259" key="5">
    <source>
        <dbReference type="SMART" id="SM00829"/>
    </source>
</evidence>
<sequence length="374" mass="39020">MRTRGAVLAEVPGRLEVIDLEVDEPRADEVEVKVVASGLCHSDDHHAKGDSYQSLLPIAMGHEGAGVVTRVGGPNAKGLKEGDHVVLTAVPSCGHCRQCASGHQNLCDLTPGALSGARWTDPGSYRLHTTDGRPVAQMCGISTFAATTLVSVDCVVKIPEDIPLDKACLVGCGVSTGWGSAVNLAEVRPGHTVVVMGTGGVGVNAVQGAAHAGAAHIIGVDPAPFKREAALRFGATHAVATMEEATELARQHTNGQGADSVVVTVGVLRPEHVAQAFATLGKGGICVVTSVGPLDTVGLPISLSELTFFQKQVRGAVFGGTSGNWDVLRLLDLYRAGRLKLDELVTRTYTLDEVQKGYDDLLSDQLVRGVVVHD</sequence>
<evidence type="ECO:0000313" key="6">
    <source>
        <dbReference type="EMBL" id="SFJ45043.1"/>
    </source>
</evidence>
<evidence type="ECO:0000256" key="3">
    <source>
        <dbReference type="ARBA" id="ARBA00022833"/>
    </source>
</evidence>
<name>A0A1I3REQ1_9PSEU</name>
<dbReference type="RefSeq" id="WP_091506081.1">
    <property type="nucleotide sequence ID" value="NZ_CBDQZW010000003.1"/>
</dbReference>
<gene>
    <name evidence="6" type="ORF">SAMN05421835_105291</name>
</gene>
<evidence type="ECO:0000256" key="4">
    <source>
        <dbReference type="ARBA" id="ARBA00023027"/>
    </source>
</evidence>
<dbReference type="GO" id="GO:0046294">
    <property type="term" value="P:formaldehyde catabolic process"/>
    <property type="evidence" value="ECO:0007669"/>
    <property type="project" value="TreeGrafter"/>
</dbReference>
<dbReference type="Pfam" id="PF00107">
    <property type="entry name" value="ADH_zinc_N"/>
    <property type="match status" value="1"/>
</dbReference>
<dbReference type="OrthoDB" id="3265141at2"/>
<comment type="similarity">
    <text evidence="1">Belongs to the zinc-containing alcohol dehydrogenase family.</text>
</comment>